<evidence type="ECO:0000313" key="2">
    <source>
        <dbReference type="Proteomes" id="UP000186914"/>
    </source>
</evidence>
<organism evidence="1 2">
    <name type="scientific">Haladaptatus litoreus</name>
    <dbReference type="NCBI Taxonomy" id="553468"/>
    <lineage>
        <taxon>Archaea</taxon>
        <taxon>Methanobacteriati</taxon>
        <taxon>Methanobacteriota</taxon>
        <taxon>Stenosarchaea group</taxon>
        <taxon>Halobacteria</taxon>
        <taxon>Halobacteriales</taxon>
        <taxon>Haladaptataceae</taxon>
        <taxon>Haladaptatus</taxon>
    </lineage>
</organism>
<name>A0A1N7FJ10_9EURY</name>
<dbReference type="RefSeq" id="WP_076433780.1">
    <property type="nucleotide sequence ID" value="NZ_FTNO01000009.1"/>
</dbReference>
<evidence type="ECO:0000313" key="1">
    <source>
        <dbReference type="EMBL" id="SIS00352.1"/>
    </source>
</evidence>
<proteinExistence type="predicted"/>
<dbReference type="AlphaFoldDB" id="A0A1N7FJ10"/>
<dbReference type="EMBL" id="FTNO01000009">
    <property type="protein sequence ID" value="SIS00352.1"/>
    <property type="molecule type" value="Genomic_DNA"/>
</dbReference>
<dbReference type="Proteomes" id="UP000186914">
    <property type="component" value="Unassembled WGS sequence"/>
</dbReference>
<reference evidence="2" key="1">
    <citation type="submission" date="2017-01" db="EMBL/GenBank/DDBJ databases">
        <authorList>
            <person name="Varghese N."/>
            <person name="Submissions S."/>
        </authorList>
    </citation>
    <scope>NUCLEOTIDE SEQUENCE [LARGE SCALE GENOMIC DNA]</scope>
    <source>
        <strain evidence="2">CGMCC 1.7737</strain>
    </source>
</reference>
<sequence>MVILEPDFKDKLETAVREQAVSELMGPNGPVLKAIEQSHEKLDASDYNTDSVKDSLVEPIVEEKGNRVTITWGWTHEAADYFERGTSFHRIDGDPVLSFVWEDPPSWVREEFDQARSSGGQFSSGWRVFFSNVHVSGIDEIRYTRFGLEWLRRELQK</sequence>
<protein>
    <submittedName>
        <fullName evidence="1">Uncharacterized protein</fullName>
    </submittedName>
</protein>
<gene>
    <name evidence="1" type="ORF">SAMN05421858_5119</name>
</gene>
<dbReference type="OrthoDB" id="289617at2157"/>
<accession>A0A1N7FJ10</accession>
<keyword evidence="2" id="KW-1185">Reference proteome</keyword>